<organism evidence="9 10">
    <name type="scientific">Dyadobacter pollutisoli</name>
    <dbReference type="NCBI Taxonomy" id="2910158"/>
    <lineage>
        <taxon>Bacteria</taxon>
        <taxon>Pseudomonadati</taxon>
        <taxon>Bacteroidota</taxon>
        <taxon>Cytophagia</taxon>
        <taxon>Cytophagales</taxon>
        <taxon>Spirosomataceae</taxon>
        <taxon>Dyadobacter</taxon>
    </lineage>
</organism>
<keyword evidence="7" id="KW-0732">Signal</keyword>
<feature type="domain" description="Beta-lactamase class A catalytic" evidence="8">
    <location>
        <begin position="48"/>
        <end position="274"/>
    </location>
</feature>
<feature type="signal peptide" evidence="7">
    <location>
        <begin position="1"/>
        <end position="27"/>
    </location>
</feature>
<dbReference type="PANTHER" id="PTHR35333">
    <property type="entry name" value="BETA-LACTAMASE"/>
    <property type="match status" value="1"/>
</dbReference>
<protein>
    <recommendedName>
        <fullName evidence="3 6">Beta-lactamase</fullName>
        <ecNumber evidence="3 6">3.5.2.6</ecNumber>
    </recommendedName>
</protein>
<dbReference type="GO" id="GO:0046677">
    <property type="term" value="P:response to antibiotic"/>
    <property type="evidence" value="ECO:0007669"/>
    <property type="project" value="UniProtKB-UniRule"/>
</dbReference>
<reference evidence="9" key="1">
    <citation type="submission" date="2022-11" db="EMBL/GenBank/DDBJ databases">
        <title>Dyadobacter pollutisoli sp. nov., isolated from plastic dumped soil.</title>
        <authorList>
            <person name="Kim J.M."/>
            <person name="Kim K.R."/>
            <person name="Lee J.K."/>
            <person name="Hao L."/>
            <person name="Jeon C.O."/>
        </authorList>
    </citation>
    <scope>NUCLEOTIDE SEQUENCE</scope>
    <source>
        <strain evidence="9">U1</strain>
    </source>
</reference>
<evidence type="ECO:0000256" key="2">
    <source>
        <dbReference type="ARBA" id="ARBA00009009"/>
    </source>
</evidence>
<comment type="similarity">
    <text evidence="2 6">Belongs to the class-A beta-lactamase family.</text>
</comment>
<evidence type="ECO:0000256" key="1">
    <source>
        <dbReference type="ARBA" id="ARBA00001526"/>
    </source>
</evidence>
<dbReference type="NCBIfam" id="NF012099">
    <property type="entry name" value="SubclassA2"/>
    <property type="match status" value="1"/>
</dbReference>
<evidence type="ECO:0000256" key="6">
    <source>
        <dbReference type="RuleBase" id="RU361140"/>
    </source>
</evidence>
<gene>
    <name evidence="9" type="primary">bla</name>
    <name evidence="9" type="ORF">ON006_17750</name>
</gene>
<dbReference type="PROSITE" id="PS00146">
    <property type="entry name" value="BETA_LACTAMASE_A"/>
    <property type="match status" value="1"/>
</dbReference>
<dbReference type="AlphaFoldDB" id="A0A9E8N6D6"/>
<dbReference type="GO" id="GO:0030655">
    <property type="term" value="P:beta-lactam antibiotic catabolic process"/>
    <property type="evidence" value="ECO:0007669"/>
    <property type="project" value="InterPro"/>
</dbReference>
<dbReference type="Gene3D" id="3.40.710.10">
    <property type="entry name" value="DD-peptidase/beta-lactamase superfamily"/>
    <property type="match status" value="1"/>
</dbReference>
<dbReference type="NCBIfam" id="NF033103">
    <property type="entry name" value="bla_class_A"/>
    <property type="match status" value="1"/>
</dbReference>
<dbReference type="InterPro" id="IPR045155">
    <property type="entry name" value="Beta-lactam_cat"/>
</dbReference>
<sequence>MNQRVPVKALSVSSLLFSILFSTSVFAQNAALKTKLETISKGIDGKVGVAVMDLKSRETLILNEKHKFPMQSVFKFPLAMAVLDLVDKKKLSLDQKVHITKKDYFAKTHSPMRDKYPDGEVDVTVGELLAYSVSTSDNIACDILFRLAGGTKAVNDYVHGSGVKNIAIVANEEEMHSGWEPQYKNWCEPGAMLQLLDIFYQGKKLSKTSTDFLWKILIDGPTGLKRIKGELPTNITVAHKTGTSGANEHGMMGGLNDVGIMKLPNGKNIAIVVYISDTHAKSEEAELVIAKTAKAVADHYSTK</sequence>
<feature type="chain" id="PRO_5038703216" description="Beta-lactamase" evidence="7">
    <location>
        <begin position="28"/>
        <end position="303"/>
    </location>
</feature>
<evidence type="ECO:0000256" key="7">
    <source>
        <dbReference type="SAM" id="SignalP"/>
    </source>
</evidence>
<evidence type="ECO:0000256" key="4">
    <source>
        <dbReference type="ARBA" id="ARBA00022801"/>
    </source>
</evidence>
<keyword evidence="10" id="KW-1185">Reference proteome</keyword>
<dbReference type="EMBL" id="CP112998">
    <property type="protein sequence ID" value="WAC09598.1"/>
    <property type="molecule type" value="Genomic_DNA"/>
</dbReference>
<dbReference type="KEGG" id="dpf:ON006_17750"/>
<dbReference type="Pfam" id="PF13354">
    <property type="entry name" value="Beta-lactamase2"/>
    <property type="match status" value="1"/>
</dbReference>
<accession>A0A9E8N6D6</accession>
<dbReference type="InterPro" id="IPR023650">
    <property type="entry name" value="Beta-lactam_class-A_AS"/>
</dbReference>
<evidence type="ECO:0000313" key="10">
    <source>
        <dbReference type="Proteomes" id="UP001164653"/>
    </source>
</evidence>
<evidence type="ECO:0000256" key="3">
    <source>
        <dbReference type="ARBA" id="ARBA00012865"/>
    </source>
</evidence>
<name>A0A9E8N6D6_9BACT</name>
<keyword evidence="4 6" id="KW-0378">Hydrolase</keyword>
<keyword evidence="5 6" id="KW-0046">Antibiotic resistance</keyword>
<dbReference type="PANTHER" id="PTHR35333:SF3">
    <property type="entry name" value="BETA-LACTAMASE-TYPE TRANSPEPTIDASE FOLD CONTAINING PROTEIN"/>
    <property type="match status" value="1"/>
</dbReference>
<dbReference type="EC" id="3.5.2.6" evidence="3 6"/>
<evidence type="ECO:0000313" key="9">
    <source>
        <dbReference type="EMBL" id="WAC09598.1"/>
    </source>
</evidence>
<proteinExistence type="inferred from homology"/>
<dbReference type="SUPFAM" id="SSF56601">
    <property type="entry name" value="beta-lactamase/transpeptidase-like"/>
    <property type="match status" value="1"/>
</dbReference>
<evidence type="ECO:0000259" key="8">
    <source>
        <dbReference type="Pfam" id="PF13354"/>
    </source>
</evidence>
<dbReference type="PRINTS" id="PR00118">
    <property type="entry name" value="BLACTAMASEA"/>
</dbReference>
<dbReference type="GO" id="GO:0008800">
    <property type="term" value="F:beta-lactamase activity"/>
    <property type="evidence" value="ECO:0007669"/>
    <property type="project" value="UniProtKB-UniRule"/>
</dbReference>
<dbReference type="InterPro" id="IPR000871">
    <property type="entry name" value="Beta-lactam_class-A"/>
</dbReference>
<dbReference type="Proteomes" id="UP001164653">
    <property type="component" value="Chromosome"/>
</dbReference>
<dbReference type="RefSeq" id="WP_255772899.1">
    <property type="nucleotide sequence ID" value="NZ_CP112998.1"/>
</dbReference>
<dbReference type="InterPro" id="IPR012338">
    <property type="entry name" value="Beta-lactam/transpept-like"/>
</dbReference>
<comment type="catalytic activity">
    <reaction evidence="1 6">
        <text>a beta-lactam + H2O = a substituted beta-amino acid</text>
        <dbReference type="Rhea" id="RHEA:20401"/>
        <dbReference type="ChEBI" id="CHEBI:15377"/>
        <dbReference type="ChEBI" id="CHEBI:35627"/>
        <dbReference type="ChEBI" id="CHEBI:140347"/>
        <dbReference type="EC" id="3.5.2.6"/>
    </reaction>
</comment>
<evidence type="ECO:0000256" key="5">
    <source>
        <dbReference type="ARBA" id="ARBA00023251"/>
    </source>
</evidence>